<gene>
    <name evidence="1" type="ORF">SAMN05216522_106116</name>
</gene>
<dbReference type="STRING" id="988801.SAMN05216522_106116"/>
<proteinExistence type="predicted"/>
<accession>A0A1H9IN94</accession>
<name>A0A1H9IN94_9GAMM</name>
<protein>
    <submittedName>
        <fullName evidence="1">Uncharacterized protein</fullName>
    </submittedName>
</protein>
<dbReference type="RefSeq" id="WP_092675723.1">
    <property type="nucleotide sequence ID" value="NZ_FOGC01000006.1"/>
</dbReference>
<dbReference type="InterPro" id="IPR058702">
    <property type="entry name" value="MafI2-like"/>
</dbReference>
<reference evidence="2" key="1">
    <citation type="submission" date="2016-10" db="EMBL/GenBank/DDBJ databases">
        <authorList>
            <person name="Varghese N."/>
            <person name="Submissions S."/>
        </authorList>
    </citation>
    <scope>NUCLEOTIDE SEQUENCE [LARGE SCALE GENOMIC DNA]</scope>
    <source>
        <strain evidence="2">8N4</strain>
    </source>
</reference>
<evidence type="ECO:0000313" key="2">
    <source>
        <dbReference type="Proteomes" id="UP000242515"/>
    </source>
</evidence>
<dbReference type="Proteomes" id="UP000242515">
    <property type="component" value="Unassembled WGS sequence"/>
</dbReference>
<evidence type="ECO:0000313" key="1">
    <source>
        <dbReference type="EMBL" id="SEQ76038.1"/>
    </source>
</evidence>
<sequence>MNDIDMMVKNILEIRSEIMSYLTSDLIGIATRKMRGITLHYDNKILDIRVIFDAPLTDEEEDEMIEIDTNLTSSAYPYLYNNRSEVILNIEQCGFVFFVIPSDIDISDKEGNLGWFFLRKEYL</sequence>
<dbReference type="AlphaFoldDB" id="A0A1H9IN94"/>
<dbReference type="EMBL" id="FOGC01000006">
    <property type="protein sequence ID" value="SEQ76038.1"/>
    <property type="molecule type" value="Genomic_DNA"/>
</dbReference>
<dbReference type="OrthoDB" id="7066723at2"/>
<keyword evidence="2" id="KW-1185">Reference proteome</keyword>
<organism evidence="1 2">
    <name type="scientific">Rosenbergiella nectarea</name>
    <dbReference type="NCBI Taxonomy" id="988801"/>
    <lineage>
        <taxon>Bacteria</taxon>
        <taxon>Pseudomonadati</taxon>
        <taxon>Pseudomonadota</taxon>
        <taxon>Gammaproteobacteria</taxon>
        <taxon>Enterobacterales</taxon>
        <taxon>Erwiniaceae</taxon>
        <taxon>Rosenbergiella</taxon>
    </lineage>
</organism>
<dbReference type="Pfam" id="PF26541">
    <property type="entry name" value="MafI2"/>
    <property type="match status" value="1"/>
</dbReference>